<gene>
    <name evidence="3" type="ORF">Clacol_003853</name>
</gene>
<dbReference type="AlphaFoldDB" id="A0AAV5A4S9"/>
<dbReference type="InterPro" id="IPR050471">
    <property type="entry name" value="AB_hydrolase"/>
</dbReference>
<dbReference type="Gene3D" id="3.40.50.1820">
    <property type="entry name" value="alpha/beta hydrolase"/>
    <property type="match status" value="1"/>
</dbReference>
<dbReference type="Proteomes" id="UP001050691">
    <property type="component" value="Unassembled WGS sequence"/>
</dbReference>
<feature type="compositionally biased region" description="Low complexity" evidence="1">
    <location>
        <begin position="767"/>
        <end position="784"/>
    </location>
</feature>
<evidence type="ECO:0000313" key="3">
    <source>
        <dbReference type="EMBL" id="GJJ09629.1"/>
    </source>
</evidence>
<dbReference type="PANTHER" id="PTHR43433:SF10">
    <property type="entry name" value="AB HYDROLASE-1 DOMAIN-CONTAINING PROTEIN"/>
    <property type="match status" value="1"/>
</dbReference>
<feature type="region of interest" description="Disordered" evidence="1">
    <location>
        <begin position="300"/>
        <end position="319"/>
    </location>
</feature>
<dbReference type="PANTHER" id="PTHR43433">
    <property type="entry name" value="HYDROLASE, ALPHA/BETA FOLD FAMILY PROTEIN"/>
    <property type="match status" value="1"/>
</dbReference>
<feature type="compositionally biased region" description="Pro residues" evidence="1">
    <location>
        <begin position="132"/>
        <end position="142"/>
    </location>
</feature>
<feature type="compositionally biased region" description="Low complexity" evidence="1">
    <location>
        <begin position="334"/>
        <end position="345"/>
    </location>
</feature>
<reference evidence="3" key="1">
    <citation type="submission" date="2021-10" db="EMBL/GenBank/DDBJ databases">
        <title>De novo Genome Assembly of Clathrus columnatus (Basidiomycota, Fungi) Using Illumina and Nanopore Sequence Data.</title>
        <authorList>
            <person name="Ogiso-Tanaka E."/>
            <person name="Itagaki H."/>
            <person name="Hosoya T."/>
            <person name="Hosaka K."/>
        </authorList>
    </citation>
    <scope>NUCLEOTIDE SEQUENCE</scope>
    <source>
        <strain evidence="3">MO-923</strain>
    </source>
</reference>
<dbReference type="SUPFAM" id="SSF53474">
    <property type="entry name" value="alpha/beta-Hydrolases"/>
    <property type="match status" value="1"/>
</dbReference>
<feature type="region of interest" description="Disordered" evidence="1">
    <location>
        <begin position="100"/>
        <end position="198"/>
    </location>
</feature>
<feature type="compositionally biased region" description="Low complexity" evidence="1">
    <location>
        <begin position="711"/>
        <end position="720"/>
    </location>
</feature>
<feature type="region of interest" description="Disordered" evidence="1">
    <location>
        <begin position="604"/>
        <end position="689"/>
    </location>
</feature>
<feature type="region of interest" description="Disordered" evidence="1">
    <location>
        <begin position="253"/>
        <end position="283"/>
    </location>
</feature>
<feature type="region of interest" description="Disordered" evidence="1">
    <location>
        <begin position="324"/>
        <end position="358"/>
    </location>
</feature>
<feature type="compositionally biased region" description="Polar residues" evidence="1">
    <location>
        <begin position="669"/>
        <end position="689"/>
    </location>
</feature>
<feature type="compositionally biased region" description="Low complexity" evidence="1">
    <location>
        <begin position="733"/>
        <end position="757"/>
    </location>
</feature>
<feature type="compositionally biased region" description="Basic residues" evidence="1">
    <location>
        <begin position="166"/>
        <end position="181"/>
    </location>
</feature>
<accession>A0AAV5A4S9</accession>
<evidence type="ECO:0000256" key="1">
    <source>
        <dbReference type="SAM" id="MobiDB-lite"/>
    </source>
</evidence>
<dbReference type="Pfam" id="PF00561">
    <property type="entry name" value="Abhydrolase_1"/>
    <property type="match status" value="1"/>
</dbReference>
<feature type="compositionally biased region" description="Polar residues" evidence="1">
    <location>
        <begin position="54"/>
        <end position="63"/>
    </location>
</feature>
<feature type="region of interest" description="Disordered" evidence="1">
    <location>
        <begin position="1"/>
        <end position="66"/>
    </location>
</feature>
<feature type="domain" description="AB hydrolase-1" evidence="2">
    <location>
        <begin position="419"/>
        <end position="520"/>
    </location>
</feature>
<feature type="compositionally biased region" description="Low complexity" evidence="1">
    <location>
        <begin position="39"/>
        <end position="52"/>
    </location>
</feature>
<protein>
    <recommendedName>
        <fullName evidence="2">AB hydrolase-1 domain-containing protein</fullName>
    </recommendedName>
</protein>
<name>A0AAV5A4S9_9AGAM</name>
<dbReference type="EMBL" id="BPWL01000004">
    <property type="protein sequence ID" value="GJJ09629.1"/>
    <property type="molecule type" value="Genomic_DNA"/>
</dbReference>
<proteinExistence type="predicted"/>
<feature type="compositionally biased region" description="Polar residues" evidence="1">
    <location>
        <begin position="1"/>
        <end position="12"/>
    </location>
</feature>
<feature type="compositionally biased region" description="Polar residues" evidence="1">
    <location>
        <begin position="300"/>
        <end position="310"/>
    </location>
</feature>
<feature type="compositionally biased region" description="Low complexity" evidence="1">
    <location>
        <begin position="182"/>
        <end position="196"/>
    </location>
</feature>
<feature type="compositionally biased region" description="Polar residues" evidence="1">
    <location>
        <begin position="641"/>
        <end position="657"/>
    </location>
</feature>
<organism evidence="3 4">
    <name type="scientific">Clathrus columnatus</name>
    <dbReference type="NCBI Taxonomy" id="1419009"/>
    <lineage>
        <taxon>Eukaryota</taxon>
        <taxon>Fungi</taxon>
        <taxon>Dikarya</taxon>
        <taxon>Basidiomycota</taxon>
        <taxon>Agaricomycotina</taxon>
        <taxon>Agaricomycetes</taxon>
        <taxon>Phallomycetidae</taxon>
        <taxon>Phallales</taxon>
        <taxon>Clathraceae</taxon>
        <taxon>Clathrus</taxon>
    </lineage>
</organism>
<sequence length="892" mass="97109">MATTITQEYRQQSLRKKKSWTAGLNKRAGSLDNYRHPFPASAPTTTTTTPSPDAENSQQNSDLIMQPVRVVLSPSVIETTAMDVLVDGMNGGEEDIFASMDALRGTRRRKKSLKSSSTSSSNTSSFVHHPLYHPPLPKPPPGIRLGVTLRDDSDADEDPTPNSTPRPRRISRQKSRSKHSLSSKASTNPSTSNPTTVVDSIDDAIRRYVSASHTPPKEPVPSINDIIRTYSPRINQHKPGLLVNISSSPISFPTLSPSPPSRPPSRSFTIDRSSLDDNLSRSSMDSVAEEVQHTLMLSLSHPSTVTQRTKASLGDDRDSFTTTIAKRSDNLNRSPSVSSFSTSHTPPSPFNNQFRSSKSDSHTHALATFLRSPRLTRLLKLRRHPNQRLQVSFSDLGSSSGRPIVVFLGLGCVRYIMGLYDEMAEALGLRLITIDRWGLGKTDNPSRGTPRGVREWAAIVEEVLDYLNIERYGILAHSAGAPYAMAFANRAPHKVQGDLCLLAPWVGPAEGGYKWLKYVPTSLIKTAQAAEWKVQAWMLGKPPAINTGIGYSPPPSSSDRPRPSLAVSVKSRDSFKESRVSSTFSDYDDLADFQGKYASRSTIHVCDDEPSSTTTTDTITGPHQRSRSRSGRFFSGLWKSGEQSASNSPSPVKTSPTRPRLKVLKSMGSLRNNSVSSTMKSKGTRSQTTSIAGTIEDDWSAMGLSPIASPIPSVASSQAPFEGSRGNGRARRSISLSSPKSASPYTSNNSTSQSKNTYRLSSPPPTLASSTQAPSASSFESSPTSNGAALGNALLAASHAEASRGTHADLLQILNHNQKPWGFSYHDFPHSVQVWYGEKDEKIAEGTVRWLERTMRPGTCEVKIVKGAGHTLLYNGGVVVEALETLKDFWNK</sequence>
<feature type="region of interest" description="Disordered" evidence="1">
    <location>
        <begin position="711"/>
        <end position="784"/>
    </location>
</feature>
<dbReference type="InterPro" id="IPR029058">
    <property type="entry name" value="AB_hydrolase_fold"/>
</dbReference>
<feature type="region of interest" description="Disordered" evidence="1">
    <location>
        <begin position="548"/>
        <end position="572"/>
    </location>
</feature>
<comment type="caution">
    <text evidence="3">The sequence shown here is derived from an EMBL/GenBank/DDBJ whole genome shotgun (WGS) entry which is preliminary data.</text>
</comment>
<dbReference type="InterPro" id="IPR000073">
    <property type="entry name" value="AB_hydrolase_1"/>
</dbReference>
<evidence type="ECO:0000313" key="4">
    <source>
        <dbReference type="Proteomes" id="UP001050691"/>
    </source>
</evidence>
<keyword evidence="4" id="KW-1185">Reference proteome</keyword>
<evidence type="ECO:0000259" key="2">
    <source>
        <dbReference type="Pfam" id="PF00561"/>
    </source>
</evidence>
<feature type="compositionally biased region" description="Low complexity" evidence="1">
    <location>
        <begin position="114"/>
        <end position="129"/>
    </location>
</feature>